<reference evidence="5 6" key="1">
    <citation type="journal article" date="2020" name="ISME J.">
        <title>Uncovering the hidden diversity of litter-decomposition mechanisms in mushroom-forming fungi.</title>
        <authorList>
            <person name="Floudas D."/>
            <person name="Bentzer J."/>
            <person name="Ahren D."/>
            <person name="Johansson T."/>
            <person name="Persson P."/>
            <person name="Tunlid A."/>
        </authorList>
    </citation>
    <scope>NUCLEOTIDE SEQUENCE [LARGE SCALE GENOMIC DNA]</scope>
    <source>
        <strain evidence="5 6">CBS 146.42</strain>
    </source>
</reference>
<evidence type="ECO:0000256" key="1">
    <source>
        <dbReference type="ARBA" id="ARBA00023002"/>
    </source>
</evidence>
<dbReference type="PANTHER" id="PTHR10996">
    <property type="entry name" value="2-HYDROXYACID DEHYDROGENASE-RELATED"/>
    <property type="match status" value="1"/>
</dbReference>
<dbReference type="SUPFAM" id="SSF52283">
    <property type="entry name" value="Formate/glycerate dehydrogenase catalytic domain-like"/>
    <property type="match status" value="1"/>
</dbReference>
<dbReference type="InterPro" id="IPR036291">
    <property type="entry name" value="NAD(P)-bd_dom_sf"/>
</dbReference>
<comment type="caution">
    <text evidence="5">The sequence shown here is derived from an EMBL/GenBank/DDBJ whole genome shotgun (WGS) entry which is preliminary data.</text>
</comment>
<dbReference type="Proteomes" id="UP000559027">
    <property type="component" value="Unassembled WGS sequence"/>
</dbReference>
<dbReference type="SUPFAM" id="SSF51735">
    <property type="entry name" value="NAD(P)-binding Rossmann-fold domains"/>
    <property type="match status" value="1"/>
</dbReference>
<evidence type="ECO:0000256" key="2">
    <source>
        <dbReference type="RuleBase" id="RU003719"/>
    </source>
</evidence>
<organism evidence="5 6">
    <name type="scientific">Leucocoprinus leucothites</name>
    <dbReference type="NCBI Taxonomy" id="201217"/>
    <lineage>
        <taxon>Eukaryota</taxon>
        <taxon>Fungi</taxon>
        <taxon>Dikarya</taxon>
        <taxon>Basidiomycota</taxon>
        <taxon>Agaricomycotina</taxon>
        <taxon>Agaricomycetes</taxon>
        <taxon>Agaricomycetidae</taxon>
        <taxon>Agaricales</taxon>
        <taxon>Agaricineae</taxon>
        <taxon>Agaricaceae</taxon>
        <taxon>Leucocoprinus</taxon>
    </lineage>
</organism>
<dbReference type="EMBL" id="JAACJO010000013">
    <property type="protein sequence ID" value="KAF5351059.1"/>
    <property type="molecule type" value="Genomic_DNA"/>
</dbReference>
<dbReference type="GO" id="GO:0030267">
    <property type="term" value="F:glyoxylate reductase (NADPH) activity"/>
    <property type="evidence" value="ECO:0007669"/>
    <property type="project" value="TreeGrafter"/>
</dbReference>
<dbReference type="AlphaFoldDB" id="A0A8H5FW12"/>
<comment type="similarity">
    <text evidence="2">Belongs to the D-isomer specific 2-hydroxyacid dehydrogenase family.</text>
</comment>
<feature type="domain" description="D-isomer specific 2-hydroxyacid dehydrogenase NAD-binding" evidence="4">
    <location>
        <begin position="141"/>
        <end position="339"/>
    </location>
</feature>
<dbReference type="PROSITE" id="PS00671">
    <property type="entry name" value="D_2_HYDROXYACID_DH_3"/>
    <property type="match status" value="1"/>
</dbReference>
<dbReference type="PANTHER" id="PTHR10996:SF277">
    <property type="entry name" value="GLYOXYLATE REDUCTASE_HYDROXYPYRUVATE REDUCTASE"/>
    <property type="match status" value="1"/>
</dbReference>
<evidence type="ECO:0008006" key="7">
    <source>
        <dbReference type="Google" id="ProtNLM"/>
    </source>
</evidence>
<sequence length="372" mass="40713">MSTPAPFVQPSDKSNIRANRLTTIFSHLRTRPKIVITRYLGPEASALVTHKHSYEVVQWPEDRSCERDWIIKNVPGASALVVTVVDKIDAEVLDAAGDSLRVVSTMSVGYEHLDVHAIASRGIKIGYTPEVLTDAVADIAVMLALMAGRNVRETMQIVDQGRWPDFSWAPFLFCGPQLGSSPVSPKRIAGFIGFGRISQATLARLIPFGVTGCLYTGNPQSEPNIDRDEALRQKLGLETLRRVDLDELARESDTIFVLAPGGPSTYHIVDETFLRKMKKTSILVNAARGSLVDSDALAKALREKWIWGAGIDVVEGEPNVAHDHPLVKEPRCVVIPHIGSATTETRVGMATLAIENAIATLTNQPMPKELRL</sequence>
<evidence type="ECO:0000259" key="4">
    <source>
        <dbReference type="Pfam" id="PF02826"/>
    </source>
</evidence>
<dbReference type="Pfam" id="PF02826">
    <property type="entry name" value="2-Hacid_dh_C"/>
    <property type="match status" value="1"/>
</dbReference>
<keyword evidence="6" id="KW-1185">Reference proteome</keyword>
<dbReference type="GO" id="GO:0051287">
    <property type="term" value="F:NAD binding"/>
    <property type="evidence" value="ECO:0007669"/>
    <property type="project" value="InterPro"/>
</dbReference>
<dbReference type="GO" id="GO:0005829">
    <property type="term" value="C:cytosol"/>
    <property type="evidence" value="ECO:0007669"/>
    <property type="project" value="TreeGrafter"/>
</dbReference>
<accession>A0A8H5FW12</accession>
<dbReference type="OrthoDB" id="9991913at2759"/>
<dbReference type="CDD" id="cd05301">
    <property type="entry name" value="GDH"/>
    <property type="match status" value="1"/>
</dbReference>
<evidence type="ECO:0000313" key="6">
    <source>
        <dbReference type="Proteomes" id="UP000559027"/>
    </source>
</evidence>
<protein>
    <recommendedName>
        <fullName evidence="7">Glyoxylate reductase</fullName>
    </recommendedName>
</protein>
<name>A0A8H5FW12_9AGAR</name>
<dbReference type="GO" id="GO:0016618">
    <property type="term" value="F:hydroxypyruvate reductase [NAD(P)H] activity"/>
    <property type="evidence" value="ECO:0007669"/>
    <property type="project" value="TreeGrafter"/>
</dbReference>
<feature type="domain" description="D-isomer specific 2-hydroxyacid dehydrogenase catalytic" evidence="3">
    <location>
        <begin position="34"/>
        <end position="369"/>
    </location>
</feature>
<dbReference type="Gene3D" id="3.40.50.720">
    <property type="entry name" value="NAD(P)-binding Rossmann-like Domain"/>
    <property type="match status" value="2"/>
</dbReference>
<dbReference type="InterPro" id="IPR006140">
    <property type="entry name" value="D-isomer_DH_NAD-bd"/>
</dbReference>
<proteinExistence type="inferred from homology"/>
<dbReference type="InterPro" id="IPR050223">
    <property type="entry name" value="D-isomer_2-hydroxyacid_DH"/>
</dbReference>
<dbReference type="InterPro" id="IPR006139">
    <property type="entry name" value="D-isomer_2_OHA_DH_cat_dom"/>
</dbReference>
<keyword evidence="1 2" id="KW-0560">Oxidoreductase</keyword>
<dbReference type="Pfam" id="PF00389">
    <property type="entry name" value="2-Hacid_dh"/>
    <property type="match status" value="1"/>
</dbReference>
<dbReference type="InterPro" id="IPR029753">
    <property type="entry name" value="D-isomer_DH_CS"/>
</dbReference>
<evidence type="ECO:0000313" key="5">
    <source>
        <dbReference type="EMBL" id="KAF5351059.1"/>
    </source>
</evidence>
<evidence type="ECO:0000259" key="3">
    <source>
        <dbReference type="Pfam" id="PF00389"/>
    </source>
</evidence>
<gene>
    <name evidence="5" type="ORF">D9756_008435</name>
</gene>